<dbReference type="InterPro" id="IPR036237">
    <property type="entry name" value="Xyl_isomerase-like_sf"/>
</dbReference>
<dbReference type="GO" id="GO:0016853">
    <property type="term" value="F:isomerase activity"/>
    <property type="evidence" value="ECO:0007669"/>
    <property type="project" value="UniProtKB-KW"/>
</dbReference>
<sequence>MTQGVPVQSSSSSLSRRSLLYLAGVAVTLPLVPVAGAGAAPAQAAATPRPLPLKIGVASYSLRKFPRDKAIAALKQLRVKYVTIKDVHLARTDTPEQIRAARKEFEDAGITIMGGGTLTWKTPDEAGMRKDFEYAKAAGMPLVVCSPAPDTLDLLEKMVKEFDIKAAIHNHGTEDPWWPAPSDVLKKIDKRDPRVGVCMDIGHATRAGADVVKTIALAGPRLLDLHIKDLADGTSRDSQVEVGRGILPVVAVFKELVRTKFQGHVSLEYEINADDPVPGMLESLSYMRGIAATLA</sequence>
<proteinExistence type="predicted"/>
<dbReference type="AlphaFoldDB" id="A0A143PV47"/>
<keyword evidence="3" id="KW-1185">Reference proteome</keyword>
<gene>
    <name evidence="2" type="ORF">LuPra_05514</name>
</gene>
<keyword evidence="2" id="KW-0670">Pyruvate</keyword>
<dbReference type="EMBL" id="CP015136">
    <property type="protein sequence ID" value="AMY12241.1"/>
    <property type="molecule type" value="Genomic_DNA"/>
</dbReference>
<evidence type="ECO:0000259" key="1">
    <source>
        <dbReference type="Pfam" id="PF01261"/>
    </source>
</evidence>
<reference evidence="2 3" key="1">
    <citation type="journal article" date="2016" name="Genome Announc.">
        <title>First Complete Genome Sequence of a Subdivision 6 Acidobacterium Strain.</title>
        <authorList>
            <person name="Huang S."/>
            <person name="Vieira S."/>
            <person name="Bunk B."/>
            <person name="Riedel T."/>
            <person name="Sproer C."/>
            <person name="Overmann J."/>
        </authorList>
    </citation>
    <scope>NUCLEOTIDE SEQUENCE [LARGE SCALE GENOMIC DNA]</scope>
    <source>
        <strain evidence="3">DSM 100886 HEG_-6_39</strain>
    </source>
</reference>
<dbReference type="Gene3D" id="3.20.20.150">
    <property type="entry name" value="Divalent-metal-dependent TIM barrel enzymes"/>
    <property type="match status" value="1"/>
</dbReference>
<dbReference type="PANTHER" id="PTHR12110:SF41">
    <property type="entry name" value="INOSOSE DEHYDRATASE"/>
    <property type="match status" value="1"/>
</dbReference>
<organism evidence="2 3">
    <name type="scientific">Luteitalea pratensis</name>
    <dbReference type="NCBI Taxonomy" id="1855912"/>
    <lineage>
        <taxon>Bacteria</taxon>
        <taxon>Pseudomonadati</taxon>
        <taxon>Acidobacteriota</taxon>
        <taxon>Vicinamibacteria</taxon>
        <taxon>Vicinamibacterales</taxon>
        <taxon>Vicinamibacteraceae</taxon>
        <taxon>Luteitalea</taxon>
    </lineage>
</organism>
<evidence type="ECO:0000313" key="2">
    <source>
        <dbReference type="EMBL" id="AMY12241.1"/>
    </source>
</evidence>
<evidence type="ECO:0000313" key="3">
    <source>
        <dbReference type="Proteomes" id="UP000076079"/>
    </source>
</evidence>
<dbReference type="KEGG" id="abac:LuPra_05514"/>
<dbReference type="InterPro" id="IPR013022">
    <property type="entry name" value="Xyl_isomerase-like_TIM-brl"/>
</dbReference>
<accession>A0A143PV47</accession>
<dbReference type="PROSITE" id="PS51318">
    <property type="entry name" value="TAT"/>
    <property type="match status" value="1"/>
</dbReference>
<dbReference type="Pfam" id="PF01261">
    <property type="entry name" value="AP_endonuc_2"/>
    <property type="match status" value="1"/>
</dbReference>
<dbReference type="STRING" id="1855912.LuPra_05514"/>
<reference evidence="3" key="2">
    <citation type="submission" date="2016-04" db="EMBL/GenBank/DDBJ databases">
        <title>First Complete Genome Sequence of a Subdivision 6 Acidobacterium.</title>
        <authorList>
            <person name="Huang S."/>
            <person name="Vieira S."/>
            <person name="Bunk B."/>
            <person name="Riedel T."/>
            <person name="Sproeer C."/>
            <person name="Overmann J."/>
        </authorList>
    </citation>
    <scope>NUCLEOTIDE SEQUENCE [LARGE SCALE GENOMIC DNA]</scope>
    <source>
        <strain evidence="3">DSM 100886 HEG_-6_39</strain>
    </source>
</reference>
<feature type="domain" description="Xylose isomerase-like TIM barrel" evidence="1">
    <location>
        <begin position="90"/>
        <end position="288"/>
    </location>
</feature>
<dbReference type="PANTHER" id="PTHR12110">
    <property type="entry name" value="HYDROXYPYRUVATE ISOMERASE"/>
    <property type="match status" value="1"/>
</dbReference>
<keyword evidence="2" id="KW-0413">Isomerase</keyword>
<dbReference type="InterPro" id="IPR006311">
    <property type="entry name" value="TAT_signal"/>
</dbReference>
<dbReference type="Proteomes" id="UP000076079">
    <property type="component" value="Chromosome"/>
</dbReference>
<protein>
    <submittedName>
        <fullName evidence="2">Hydroxypyruvate isomerase</fullName>
    </submittedName>
</protein>
<name>A0A143PV47_LUTPR</name>
<dbReference type="InterPro" id="IPR050312">
    <property type="entry name" value="IolE/XylAMocC-like"/>
</dbReference>
<dbReference type="SUPFAM" id="SSF51658">
    <property type="entry name" value="Xylose isomerase-like"/>
    <property type="match status" value="1"/>
</dbReference>